<dbReference type="EMBL" id="CM046122">
    <property type="protein sequence ID" value="KAI8423707.1"/>
    <property type="molecule type" value="Genomic_DNA"/>
</dbReference>
<name>A0ACC0JHY4_CHOFU</name>
<evidence type="ECO:0000313" key="1">
    <source>
        <dbReference type="EMBL" id="KAI8423707.1"/>
    </source>
</evidence>
<organism evidence="1 2">
    <name type="scientific">Choristoneura fumiferana</name>
    <name type="common">Spruce budworm moth</name>
    <name type="synonym">Archips fumiferana</name>
    <dbReference type="NCBI Taxonomy" id="7141"/>
    <lineage>
        <taxon>Eukaryota</taxon>
        <taxon>Metazoa</taxon>
        <taxon>Ecdysozoa</taxon>
        <taxon>Arthropoda</taxon>
        <taxon>Hexapoda</taxon>
        <taxon>Insecta</taxon>
        <taxon>Pterygota</taxon>
        <taxon>Neoptera</taxon>
        <taxon>Endopterygota</taxon>
        <taxon>Lepidoptera</taxon>
        <taxon>Glossata</taxon>
        <taxon>Ditrysia</taxon>
        <taxon>Tortricoidea</taxon>
        <taxon>Tortricidae</taxon>
        <taxon>Tortricinae</taxon>
        <taxon>Choristoneura</taxon>
    </lineage>
</organism>
<dbReference type="Proteomes" id="UP001064048">
    <property type="component" value="Chromosome 22"/>
</dbReference>
<evidence type="ECO:0000313" key="2">
    <source>
        <dbReference type="Proteomes" id="UP001064048"/>
    </source>
</evidence>
<proteinExistence type="predicted"/>
<comment type="caution">
    <text evidence="1">The sequence shown here is derived from an EMBL/GenBank/DDBJ whole genome shotgun (WGS) entry which is preliminary data.</text>
</comment>
<gene>
    <name evidence="1" type="ORF">MSG28_012738</name>
</gene>
<accession>A0ACC0JHY4</accession>
<keyword evidence="2" id="KW-1185">Reference proteome</keyword>
<reference evidence="1 2" key="1">
    <citation type="journal article" date="2022" name="Genome Biol. Evol.">
        <title>The Spruce Budworm Genome: Reconstructing the Evolutionary History of Antifreeze Proteins.</title>
        <authorList>
            <person name="Beliveau C."/>
            <person name="Gagne P."/>
            <person name="Picq S."/>
            <person name="Vernygora O."/>
            <person name="Keeling C.I."/>
            <person name="Pinkney K."/>
            <person name="Doucet D."/>
            <person name="Wen F."/>
            <person name="Johnston J.S."/>
            <person name="Maaroufi H."/>
            <person name="Boyle B."/>
            <person name="Laroche J."/>
            <person name="Dewar K."/>
            <person name="Juretic N."/>
            <person name="Blackburn G."/>
            <person name="Nisole A."/>
            <person name="Brunet B."/>
            <person name="Brandao M."/>
            <person name="Lumley L."/>
            <person name="Duan J."/>
            <person name="Quan G."/>
            <person name="Lucarotti C.J."/>
            <person name="Roe A.D."/>
            <person name="Sperling F.A.H."/>
            <person name="Levesque R.C."/>
            <person name="Cusson M."/>
        </authorList>
    </citation>
    <scope>NUCLEOTIDE SEQUENCE [LARGE SCALE GENOMIC DNA]</scope>
    <source>
        <strain evidence="1">Glfc:IPQL:Cfum</strain>
    </source>
</reference>
<protein>
    <submittedName>
        <fullName evidence="1">Uncharacterized protein</fullName>
    </submittedName>
</protein>
<sequence>MFVASSKMKSIFGSLSLLFLFTLNSVSEADEKVVICYYGTWASYRTGLGKFEVTDVPTGLCTHIVYTFVGIDYSGTVQSLDLDYEENWGKGYLKKFNDLKKINPKLKIILAVGGFNEGSEKYSLMAANPTLRKNFINSAMAMVDQYGFDGFEVDWEYPNRGTSVYGTEDITNFTRLLKELRDELDKRGLLLTAAVTAVEKWASKSYDVRGISSYLDYVNIMGYDMYGAWDHVTGHNAPLHKGEGDEDESQDRVFSVDFALQYWLNQGCPPEKLVLGVPLYGRTFVLADDQIYGVRAPSNGPGLAGPYTQTRGLIGYNELCQKLRVETWDVREDTLAKVPYAVQGRNWVSYDNSDSITAKVEYGLQFGIAGVMAWSIETDDFHGICHGEDFPLLRSINRAIGRNT</sequence>